<dbReference type="GO" id="GO:0008914">
    <property type="term" value="F:leucyl-tRNA--protein transferase activity"/>
    <property type="evidence" value="ECO:0007669"/>
    <property type="project" value="UniProtKB-UniRule"/>
</dbReference>
<dbReference type="GO" id="GO:0005737">
    <property type="term" value="C:cytoplasm"/>
    <property type="evidence" value="ECO:0007669"/>
    <property type="project" value="UniProtKB-SubCell"/>
</dbReference>
<dbReference type="FunFam" id="3.30.70.3550:FF:000001">
    <property type="entry name" value="Leucyl/phenylalanyl-tRNA--protein transferase"/>
    <property type="match status" value="1"/>
</dbReference>
<dbReference type="InterPro" id="IPR042221">
    <property type="entry name" value="Leu/Phe-tRNA_Trfase_N"/>
</dbReference>
<dbReference type="AlphaFoldDB" id="A0A1I0DB72"/>
<dbReference type="Proteomes" id="UP000199308">
    <property type="component" value="Unassembled WGS sequence"/>
</dbReference>
<dbReference type="STRING" id="349064.SAMN05660429_01428"/>
<comment type="catalytic activity">
    <reaction evidence="6 15">
        <text>N-terminal L-arginyl-[protein] + L-leucyl-tRNA(Leu) = N-terminal L-leucyl-L-arginyl-[protein] + tRNA(Leu) + H(+)</text>
        <dbReference type="Rhea" id="RHEA:50416"/>
        <dbReference type="Rhea" id="RHEA-COMP:9613"/>
        <dbReference type="Rhea" id="RHEA-COMP:9622"/>
        <dbReference type="Rhea" id="RHEA-COMP:12672"/>
        <dbReference type="Rhea" id="RHEA-COMP:12673"/>
        <dbReference type="ChEBI" id="CHEBI:15378"/>
        <dbReference type="ChEBI" id="CHEBI:64719"/>
        <dbReference type="ChEBI" id="CHEBI:78442"/>
        <dbReference type="ChEBI" id="CHEBI:78494"/>
        <dbReference type="ChEBI" id="CHEBI:133044"/>
        <dbReference type="EC" id="2.3.2.6"/>
    </reaction>
</comment>
<evidence type="ECO:0000256" key="4">
    <source>
        <dbReference type="ARBA" id="ARBA00023315"/>
    </source>
</evidence>
<gene>
    <name evidence="15" type="primary">aat</name>
    <name evidence="16" type="ORF">SAMN05660429_01428</name>
</gene>
<evidence type="ECO:0000256" key="9">
    <source>
        <dbReference type="ARBA" id="ARBA00061535"/>
    </source>
</evidence>
<dbReference type="EC" id="2.3.2.6" evidence="10 15"/>
<dbReference type="InterPro" id="IPR004616">
    <property type="entry name" value="Leu/Phe-tRNA_Trfase"/>
</dbReference>
<evidence type="ECO:0000256" key="11">
    <source>
        <dbReference type="ARBA" id="ARBA00074372"/>
    </source>
</evidence>
<evidence type="ECO:0000256" key="13">
    <source>
        <dbReference type="ARBA" id="ARBA00077165"/>
    </source>
</evidence>
<dbReference type="PANTHER" id="PTHR30098:SF2">
    <property type="entry name" value="LEUCYL_PHENYLALANYL-TRNA--PROTEIN TRANSFERASE"/>
    <property type="match status" value="1"/>
</dbReference>
<organism evidence="16 17">
    <name type="scientific">Thalassotalea agarivorans</name>
    <name type="common">Thalassomonas agarivorans</name>
    <dbReference type="NCBI Taxonomy" id="349064"/>
    <lineage>
        <taxon>Bacteria</taxon>
        <taxon>Pseudomonadati</taxon>
        <taxon>Pseudomonadota</taxon>
        <taxon>Gammaproteobacteria</taxon>
        <taxon>Alteromonadales</taxon>
        <taxon>Colwelliaceae</taxon>
        <taxon>Thalassotalea</taxon>
    </lineage>
</organism>
<evidence type="ECO:0000313" key="16">
    <source>
        <dbReference type="EMBL" id="SET28935.1"/>
    </source>
</evidence>
<dbReference type="FunFam" id="3.40.630.70:FF:000001">
    <property type="entry name" value="Leucyl/phenylalanyl-tRNA--protein transferase"/>
    <property type="match status" value="1"/>
</dbReference>
<comment type="similarity">
    <text evidence="9 15">Belongs to the L/F-transferase family.</text>
</comment>
<comment type="function">
    <text evidence="8 15">Functions in the N-end rule pathway of protein degradation where it conjugates Leu, Phe and, less efficiently, Met from aminoacyl-tRNAs to the N-termini of proteins containing an N-terminal arginine or lysine.</text>
</comment>
<dbReference type="InterPro" id="IPR016181">
    <property type="entry name" value="Acyl_CoA_acyltransferase"/>
</dbReference>
<dbReference type="InterPro" id="IPR042203">
    <property type="entry name" value="Leu/Phe-tRNA_Trfase_C"/>
</dbReference>
<evidence type="ECO:0000256" key="15">
    <source>
        <dbReference type="HAMAP-Rule" id="MF_00688"/>
    </source>
</evidence>
<comment type="subcellular location">
    <subcellularLocation>
        <location evidence="1 15">Cytoplasm</location>
    </subcellularLocation>
</comment>
<keyword evidence="2 15" id="KW-0963">Cytoplasm</keyword>
<keyword evidence="4 15" id="KW-0012">Acyltransferase</keyword>
<evidence type="ECO:0000256" key="14">
    <source>
        <dbReference type="ARBA" id="ARBA00083640"/>
    </source>
</evidence>
<evidence type="ECO:0000256" key="7">
    <source>
        <dbReference type="ARBA" id="ARBA00051538"/>
    </source>
</evidence>
<accession>A0A1I0DB72</accession>
<sequence>MTSQALYWLSDESLTFPSHDYALSDPNGLLALGGDLSPQRIIAAYKHGVFPWFNEGDPIMWWSPNPRAILHCEDIHVNRTLAKFIRKRPFTVTINNAFSEVIDACSDAPFRQEESWITSDMITAYEQLHQLGFAHSIEVWQEDALVGGLYGVAINGYFSGESMFYSQANASKIALFALSKHLLLHGINMIDCQIQNDFLASMGSQEISRQHFLNQQSAAINQTVSSELWRPQTISY</sequence>
<evidence type="ECO:0000256" key="6">
    <source>
        <dbReference type="ARBA" id="ARBA00050652"/>
    </source>
</evidence>
<reference evidence="16 17" key="1">
    <citation type="submission" date="2016-10" db="EMBL/GenBank/DDBJ databases">
        <authorList>
            <person name="de Groot N.N."/>
        </authorList>
    </citation>
    <scope>NUCLEOTIDE SEQUENCE [LARGE SCALE GENOMIC DNA]</scope>
    <source>
        <strain evidence="16 17">DSM 19706</strain>
    </source>
</reference>
<dbReference type="HAMAP" id="MF_00688">
    <property type="entry name" value="Leu_Phe_trans"/>
    <property type="match status" value="1"/>
</dbReference>
<evidence type="ECO:0000256" key="12">
    <source>
        <dbReference type="ARBA" id="ARBA00077136"/>
    </source>
</evidence>
<keyword evidence="17" id="KW-1185">Reference proteome</keyword>
<dbReference type="Pfam" id="PF03588">
    <property type="entry name" value="Leu_Phe_trans"/>
    <property type="match status" value="1"/>
</dbReference>
<evidence type="ECO:0000256" key="3">
    <source>
        <dbReference type="ARBA" id="ARBA00022679"/>
    </source>
</evidence>
<evidence type="ECO:0000256" key="10">
    <source>
        <dbReference type="ARBA" id="ARBA00066767"/>
    </source>
</evidence>
<evidence type="ECO:0000256" key="8">
    <source>
        <dbReference type="ARBA" id="ARBA00054043"/>
    </source>
</evidence>
<dbReference type="NCBIfam" id="TIGR00667">
    <property type="entry name" value="aat"/>
    <property type="match status" value="1"/>
</dbReference>
<name>A0A1I0DB72_THASX</name>
<dbReference type="OrthoDB" id="9790282at2"/>
<dbReference type="GO" id="GO:0030163">
    <property type="term" value="P:protein catabolic process"/>
    <property type="evidence" value="ECO:0007669"/>
    <property type="project" value="UniProtKB-UniRule"/>
</dbReference>
<comment type="catalytic activity">
    <reaction evidence="5 15">
        <text>L-phenylalanyl-tRNA(Phe) + an N-terminal L-alpha-aminoacyl-[protein] = an N-terminal L-phenylalanyl-L-alpha-aminoacyl-[protein] + tRNA(Phe)</text>
        <dbReference type="Rhea" id="RHEA:43632"/>
        <dbReference type="Rhea" id="RHEA-COMP:9668"/>
        <dbReference type="Rhea" id="RHEA-COMP:9699"/>
        <dbReference type="Rhea" id="RHEA-COMP:10636"/>
        <dbReference type="Rhea" id="RHEA-COMP:10637"/>
        <dbReference type="ChEBI" id="CHEBI:78442"/>
        <dbReference type="ChEBI" id="CHEBI:78531"/>
        <dbReference type="ChEBI" id="CHEBI:78597"/>
        <dbReference type="ChEBI" id="CHEBI:83561"/>
        <dbReference type="EC" id="2.3.2.6"/>
    </reaction>
</comment>
<dbReference type="EMBL" id="FOHK01000006">
    <property type="protein sequence ID" value="SET28935.1"/>
    <property type="molecule type" value="Genomic_DNA"/>
</dbReference>
<evidence type="ECO:0000256" key="5">
    <source>
        <dbReference type="ARBA" id="ARBA00050607"/>
    </source>
</evidence>
<proteinExistence type="inferred from homology"/>
<evidence type="ECO:0000256" key="1">
    <source>
        <dbReference type="ARBA" id="ARBA00004496"/>
    </source>
</evidence>
<dbReference type="PANTHER" id="PTHR30098">
    <property type="entry name" value="LEUCYL/PHENYLALANYL-TRNA--PROTEIN TRANSFERASE"/>
    <property type="match status" value="1"/>
</dbReference>
<protein>
    <recommendedName>
        <fullName evidence="11 15">Leucyl/phenylalanyl-tRNA--protein transferase</fullName>
        <ecNumber evidence="10 15">2.3.2.6</ecNumber>
    </recommendedName>
    <alternativeName>
        <fullName evidence="12 15">L/F-transferase</fullName>
    </alternativeName>
    <alternativeName>
        <fullName evidence="13 15">Leucyltransferase</fullName>
    </alternativeName>
    <alternativeName>
        <fullName evidence="14 15">Phenyalanyltransferase</fullName>
    </alternativeName>
</protein>
<dbReference type="Gene3D" id="3.30.70.3550">
    <property type="entry name" value="Leucyl/phenylalanyl-tRNA-protein transferase, N-terminal domain"/>
    <property type="match status" value="1"/>
</dbReference>
<evidence type="ECO:0000256" key="2">
    <source>
        <dbReference type="ARBA" id="ARBA00022490"/>
    </source>
</evidence>
<dbReference type="Gene3D" id="3.40.630.70">
    <property type="entry name" value="Leucyl/phenylalanyl-tRNA-protein transferase, C-terminal domain"/>
    <property type="match status" value="1"/>
</dbReference>
<dbReference type="SUPFAM" id="SSF55729">
    <property type="entry name" value="Acyl-CoA N-acyltransferases (Nat)"/>
    <property type="match status" value="1"/>
</dbReference>
<comment type="catalytic activity">
    <reaction evidence="7 15">
        <text>N-terminal L-lysyl-[protein] + L-leucyl-tRNA(Leu) = N-terminal L-leucyl-L-lysyl-[protein] + tRNA(Leu) + H(+)</text>
        <dbReference type="Rhea" id="RHEA:12340"/>
        <dbReference type="Rhea" id="RHEA-COMP:9613"/>
        <dbReference type="Rhea" id="RHEA-COMP:9622"/>
        <dbReference type="Rhea" id="RHEA-COMP:12670"/>
        <dbReference type="Rhea" id="RHEA-COMP:12671"/>
        <dbReference type="ChEBI" id="CHEBI:15378"/>
        <dbReference type="ChEBI" id="CHEBI:65249"/>
        <dbReference type="ChEBI" id="CHEBI:78442"/>
        <dbReference type="ChEBI" id="CHEBI:78494"/>
        <dbReference type="ChEBI" id="CHEBI:133043"/>
        <dbReference type="EC" id="2.3.2.6"/>
    </reaction>
</comment>
<dbReference type="RefSeq" id="WP_093328822.1">
    <property type="nucleotide sequence ID" value="NZ_AP027363.1"/>
</dbReference>
<keyword evidence="3 15" id="KW-0808">Transferase</keyword>
<evidence type="ECO:0000313" key="17">
    <source>
        <dbReference type="Proteomes" id="UP000199308"/>
    </source>
</evidence>